<name>A0A009HQR9_ACIB9</name>
<evidence type="ECO:0000313" key="3">
    <source>
        <dbReference type="EMBL" id="EXB06527.1"/>
    </source>
</evidence>
<dbReference type="InterPro" id="IPR002711">
    <property type="entry name" value="HNH"/>
</dbReference>
<dbReference type="GO" id="GO:0003677">
    <property type="term" value="F:DNA binding"/>
    <property type="evidence" value="ECO:0007669"/>
    <property type="project" value="InterPro"/>
</dbReference>
<feature type="domain" description="HNH" evidence="1">
    <location>
        <begin position="161"/>
        <end position="181"/>
    </location>
</feature>
<proteinExistence type="predicted"/>
<dbReference type="Pfam" id="PF01844">
    <property type="entry name" value="HNH"/>
    <property type="match status" value="1"/>
</dbReference>
<dbReference type="RefSeq" id="WP_171071244.1">
    <property type="nucleotide sequence ID" value="NZ_JEWH01000011.1"/>
</dbReference>
<gene>
    <name evidence="3" type="ORF">J512_1310</name>
</gene>
<reference evidence="3 4" key="1">
    <citation type="submission" date="2014-02" db="EMBL/GenBank/DDBJ databases">
        <title>Comparative genomics and transcriptomics to identify genetic mechanisms underlying the emergence of carbapenem resistant Acinetobacter baumannii (CRAb).</title>
        <authorList>
            <person name="Harris A.D."/>
            <person name="Johnson K.J."/>
            <person name="George J."/>
            <person name="Shefchek K."/>
            <person name="Daugherty S.C."/>
            <person name="Parankush S."/>
            <person name="Sadzewicz L."/>
            <person name="Tallon L."/>
            <person name="Sengamalay N."/>
            <person name="Hazen T.H."/>
            <person name="Rasko D.A."/>
        </authorList>
    </citation>
    <scope>NUCLEOTIDE SEQUENCE [LARGE SCALE GENOMIC DNA]</scope>
    <source>
        <strain evidence="3 4">1295743</strain>
    </source>
</reference>
<keyword evidence="3" id="KW-0255">Endonuclease</keyword>
<dbReference type="InterPro" id="IPR003611">
    <property type="entry name" value="NUMOD3"/>
</dbReference>
<evidence type="ECO:0000259" key="1">
    <source>
        <dbReference type="Pfam" id="PF01844"/>
    </source>
</evidence>
<keyword evidence="3" id="KW-0378">Hydrolase</keyword>
<dbReference type="GO" id="GO:0008270">
    <property type="term" value="F:zinc ion binding"/>
    <property type="evidence" value="ECO:0007669"/>
    <property type="project" value="InterPro"/>
</dbReference>
<protein>
    <submittedName>
        <fullName evidence="3">HNH endonuclease family protein</fullName>
    </submittedName>
</protein>
<organism evidence="3 4">
    <name type="scientific">Acinetobacter baumannii (strain 1295743)</name>
    <dbReference type="NCBI Taxonomy" id="1310613"/>
    <lineage>
        <taxon>Bacteria</taxon>
        <taxon>Pseudomonadati</taxon>
        <taxon>Pseudomonadota</taxon>
        <taxon>Gammaproteobacteria</taxon>
        <taxon>Moraxellales</taxon>
        <taxon>Moraxellaceae</taxon>
        <taxon>Acinetobacter</taxon>
        <taxon>Acinetobacter calcoaceticus/baumannii complex</taxon>
    </lineage>
</organism>
<dbReference type="PATRIC" id="fig|1310613.3.peg.1257"/>
<dbReference type="InterPro" id="IPR003615">
    <property type="entry name" value="HNH_nuc"/>
</dbReference>
<comment type="caution">
    <text evidence="3">The sequence shown here is derived from an EMBL/GenBank/DDBJ whole genome shotgun (WGS) entry which is preliminary data.</text>
</comment>
<dbReference type="GO" id="GO:0004519">
    <property type="term" value="F:endonuclease activity"/>
    <property type="evidence" value="ECO:0007669"/>
    <property type="project" value="UniProtKB-KW"/>
</dbReference>
<accession>A0A009HQR9</accession>
<dbReference type="Gene3D" id="1.10.30.50">
    <property type="match status" value="1"/>
</dbReference>
<dbReference type="CDD" id="cd00085">
    <property type="entry name" value="HNHc"/>
    <property type="match status" value="1"/>
</dbReference>
<feature type="domain" description="Nuclease associated modular" evidence="2">
    <location>
        <begin position="51"/>
        <end position="79"/>
    </location>
</feature>
<dbReference type="Proteomes" id="UP000020595">
    <property type="component" value="Unassembled WGS sequence"/>
</dbReference>
<dbReference type="AlphaFoldDB" id="A0A009HQR9"/>
<dbReference type="EMBL" id="JEWH01000011">
    <property type="protein sequence ID" value="EXB06527.1"/>
    <property type="molecule type" value="Genomic_DNA"/>
</dbReference>
<keyword evidence="3" id="KW-0540">Nuclease</keyword>
<evidence type="ECO:0000259" key="2">
    <source>
        <dbReference type="Pfam" id="PF07460"/>
    </source>
</evidence>
<evidence type="ECO:0000313" key="4">
    <source>
        <dbReference type="Proteomes" id="UP000020595"/>
    </source>
</evidence>
<sequence>MGELEQKIIDVYRPQITSLREVAEICGTDHHRVKRVLLKHGIPVLKGIRKPFTDEHRAKISASSKGRTSWIKGKKATKEMLYKNMASHLRFDIDYKWLMQFDDIEKLKTLNCCITNRSGRFDVSLEWYKAYILRFWNCPDFNTVYSRWVDSDYEFLKKPSLDHIHPVSKGGDLDINNLQFLSWFENRCKNHMSQDEWDKVKSNISEYLL</sequence>
<dbReference type="Pfam" id="PF07460">
    <property type="entry name" value="NUMOD3"/>
    <property type="match status" value="1"/>
</dbReference>